<evidence type="ECO:0000313" key="2">
    <source>
        <dbReference type="Proteomes" id="UP001549104"/>
    </source>
</evidence>
<dbReference type="EMBL" id="JBEPME010000004">
    <property type="protein sequence ID" value="MET3658102.1"/>
    <property type="molecule type" value="Genomic_DNA"/>
</dbReference>
<keyword evidence="2" id="KW-1185">Reference proteome</keyword>
<dbReference type="Proteomes" id="UP001549104">
    <property type="component" value="Unassembled WGS sequence"/>
</dbReference>
<organism evidence="1 2">
    <name type="scientific">Sporosarcina psychrophila</name>
    <name type="common">Bacillus psychrophilus</name>
    <dbReference type="NCBI Taxonomy" id="1476"/>
    <lineage>
        <taxon>Bacteria</taxon>
        <taxon>Bacillati</taxon>
        <taxon>Bacillota</taxon>
        <taxon>Bacilli</taxon>
        <taxon>Bacillales</taxon>
        <taxon>Caryophanaceae</taxon>
        <taxon>Sporosarcina</taxon>
    </lineage>
</organism>
<evidence type="ECO:0000313" key="1">
    <source>
        <dbReference type="EMBL" id="MET3658102.1"/>
    </source>
</evidence>
<name>A0ABV2KAK4_SPOPS</name>
<dbReference type="RefSeq" id="WP_231885774.1">
    <property type="nucleotide sequence ID" value="NZ_CP014616.1"/>
</dbReference>
<comment type="caution">
    <text evidence="1">The sequence shown here is derived from an EMBL/GenBank/DDBJ whole genome shotgun (WGS) entry which is preliminary data.</text>
</comment>
<accession>A0ABV2KAK4</accession>
<proteinExistence type="predicted"/>
<reference evidence="1 2" key="1">
    <citation type="submission" date="2024-06" db="EMBL/GenBank/DDBJ databases">
        <title>Sorghum-associated microbial communities from plants grown in Nebraska, USA.</title>
        <authorList>
            <person name="Schachtman D."/>
        </authorList>
    </citation>
    <scope>NUCLEOTIDE SEQUENCE [LARGE SCALE GENOMIC DNA]</scope>
    <source>
        <strain evidence="1 2">1288</strain>
    </source>
</reference>
<sequence>MEKYKMYVSVVNQQVYHYPDDSPWEYEVNVESQYVPVFHRLFSQIDELEFRNFLRSHLPFLPYHYGRNNFNVDQRTMKIYALIHEFTDDKSKRFIEKLPYFR</sequence>
<evidence type="ECO:0008006" key="3">
    <source>
        <dbReference type="Google" id="ProtNLM"/>
    </source>
</evidence>
<gene>
    <name evidence="1" type="ORF">ABIC55_003199</name>
</gene>
<protein>
    <recommendedName>
        <fullName evidence="3">Transposase</fullName>
    </recommendedName>
</protein>